<comment type="caution">
    <text evidence="5">The sequence shown here is derived from an EMBL/GenBank/DDBJ whole genome shotgun (WGS) entry which is preliminary data.</text>
</comment>
<keyword evidence="3" id="KW-0804">Transcription</keyword>
<reference evidence="5 6" key="1">
    <citation type="submission" date="2019-06" db="EMBL/GenBank/DDBJ databases">
        <title>Sequencing the genomes of 1000 actinobacteria strains.</title>
        <authorList>
            <person name="Klenk H.-P."/>
        </authorList>
    </citation>
    <scope>NUCLEOTIDE SEQUENCE [LARGE SCALE GENOMIC DNA]</scope>
    <source>
        <strain evidence="5 6">DSM 45671</strain>
    </source>
</reference>
<dbReference type="Pfam" id="PF13377">
    <property type="entry name" value="Peripla_BP_3"/>
    <property type="match status" value="1"/>
</dbReference>
<dbReference type="PANTHER" id="PTHR30146:SF33">
    <property type="entry name" value="TRANSCRIPTIONAL REGULATOR"/>
    <property type="match status" value="1"/>
</dbReference>
<organism evidence="5 6">
    <name type="scientific">Pseudonocardia hierapolitana</name>
    <dbReference type="NCBI Taxonomy" id="1128676"/>
    <lineage>
        <taxon>Bacteria</taxon>
        <taxon>Bacillati</taxon>
        <taxon>Actinomycetota</taxon>
        <taxon>Actinomycetes</taxon>
        <taxon>Pseudonocardiales</taxon>
        <taxon>Pseudonocardiaceae</taxon>
        <taxon>Pseudonocardia</taxon>
    </lineage>
</organism>
<name>A0A561T104_9PSEU</name>
<protein>
    <submittedName>
        <fullName evidence="5">LacI family transcriptional regulator</fullName>
    </submittedName>
</protein>
<evidence type="ECO:0000256" key="3">
    <source>
        <dbReference type="ARBA" id="ARBA00023163"/>
    </source>
</evidence>
<dbReference type="CDD" id="cd01575">
    <property type="entry name" value="PBP1_GntR"/>
    <property type="match status" value="1"/>
</dbReference>
<evidence type="ECO:0000313" key="5">
    <source>
        <dbReference type="EMBL" id="TWF80781.1"/>
    </source>
</evidence>
<evidence type="ECO:0000313" key="6">
    <source>
        <dbReference type="Proteomes" id="UP000321261"/>
    </source>
</evidence>
<keyword evidence="6" id="KW-1185">Reference proteome</keyword>
<evidence type="ECO:0000259" key="4">
    <source>
        <dbReference type="PROSITE" id="PS50932"/>
    </source>
</evidence>
<dbReference type="InterPro" id="IPR028082">
    <property type="entry name" value="Peripla_BP_I"/>
</dbReference>
<evidence type="ECO:0000256" key="2">
    <source>
        <dbReference type="ARBA" id="ARBA00023125"/>
    </source>
</evidence>
<dbReference type="GO" id="GO:0000976">
    <property type="term" value="F:transcription cis-regulatory region binding"/>
    <property type="evidence" value="ECO:0007669"/>
    <property type="project" value="TreeGrafter"/>
</dbReference>
<dbReference type="CDD" id="cd01392">
    <property type="entry name" value="HTH_LacI"/>
    <property type="match status" value="1"/>
</dbReference>
<accession>A0A561T104</accession>
<dbReference type="Proteomes" id="UP000321261">
    <property type="component" value="Unassembled WGS sequence"/>
</dbReference>
<keyword evidence="1" id="KW-0805">Transcription regulation</keyword>
<dbReference type="PROSITE" id="PS00356">
    <property type="entry name" value="HTH_LACI_1"/>
    <property type="match status" value="1"/>
</dbReference>
<dbReference type="SUPFAM" id="SSF47413">
    <property type="entry name" value="lambda repressor-like DNA-binding domains"/>
    <property type="match status" value="1"/>
</dbReference>
<dbReference type="InterPro" id="IPR010982">
    <property type="entry name" value="Lambda_DNA-bd_dom_sf"/>
</dbReference>
<dbReference type="GO" id="GO:0003700">
    <property type="term" value="F:DNA-binding transcription factor activity"/>
    <property type="evidence" value="ECO:0007669"/>
    <property type="project" value="TreeGrafter"/>
</dbReference>
<dbReference type="InterPro" id="IPR000843">
    <property type="entry name" value="HTH_LacI"/>
</dbReference>
<dbReference type="SUPFAM" id="SSF53822">
    <property type="entry name" value="Periplasmic binding protein-like I"/>
    <property type="match status" value="1"/>
</dbReference>
<dbReference type="InterPro" id="IPR046335">
    <property type="entry name" value="LacI/GalR-like_sensor"/>
</dbReference>
<dbReference type="Pfam" id="PF00356">
    <property type="entry name" value="LacI"/>
    <property type="match status" value="1"/>
</dbReference>
<evidence type="ECO:0000256" key="1">
    <source>
        <dbReference type="ARBA" id="ARBA00023015"/>
    </source>
</evidence>
<dbReference type="SMART" id="SM00354">
    <property type="entry name" value="HTH_LACI"/>
    <property type="match status" value="1"/>
</dbReference>
<dbReference type="PROSITE" id="PS50932">
    <property type="entry name" value="HTH_LACI_2"/>
    <property type="match status" value="1"/>
</dbReference>
<gene>
    <name evidence="5" type="ORF">FHX44_116724</name>
</gene>
<feature type="domain" description="HTH lacI-type" evidence="4">
    <location>
        <begin position="1"/>
        <end position="55"/>
    </location>
</feature>
<dbReference type="Gene3D" id="1.10.260.40">
    <property type="entry name" value="lambda repressor-like DNA-binding domains"/>
    <property type="match status" value="1"/>
</dbReference>
<proteinExistence type="predicted"/>
<dbReference type="Gene3D" id="3.40.50.2300">
    <property type="match status" value="2"/>
</dbReference>
<sequence length="330" mass="35043">MTLADVAVAAGVSPQTVSRALRDPEAVAEETYERVEKAVAATGYVPNLAASNLASNRSRAVAAIIPLINASIFAETVHAFSGVLSPHGYQIFVGSTDYHPDQEEALVRSFLGRRPDGLLVVGTEHSQGTRTLLAAAGVPVVETWGWTAEPVDMLVGFSNAAATGELVRHLVGRGRRRPVFAGALQPGDFRAAERRDGFTAAVRELLGTEPRIVAAHDRPVSMDTGVELLDRVLAQHPDADAVVFASDVFAAGALLACTRRGIPVPDRLAITGFGDYDIASHLVPSLTTVAVPTKEIGALAGTLLLDRMQRRSVTDKVRDVGFRIVPRESS</sequence>
<dbReference type="EMBL" id="VIWU01000001">
    <property type="protein sequence ID" value="TWF80781.1"/>
    <property type="molecule type" value="Genomic_DNA"/>
</dbReference>
<dbReference type="PANTHER" id="PTHR30146">
    <property type="entry name" value="LACI-RELATED TRANSCRIPTIONAL REPRESSOR"/>
    <property type="match status" value="1"/>
</dbReference>
<dbReference type="OrthoDB" id="3595338at2"/>
<dbReference type="AlphaFoldDB" id="A0A561T104"/>
<keyword evidence="2" id="KW-0238">DNA-binding</keyword>